<dbReference type="RefSeq" id="WP_014297126.1">
    <property type="nucleotide sequence ID" value="NC_016751.1"/>
</dbReference>
<organism evidence="7 8">
    <name type="scientific">Marinitoga piezophila (strain DSM 14283 / JCM 11233 / KA3)</name>
    <dbReference type="NCBI Taxonomy" id="443254"/>
    <lineage>
        <taxon>Bacteria</taxon>
        <taxon>Thermotogati</taxon>
        <taxon>Thermotogota</taxon>
        <taxon>Thermotogae</taxon>
        <taxon>Petrotogales</taxon>
        <taxon>Petrotogaceae</taxon>
        <taxon>Marinitoga</taxon>
    </lineage>
</organism>
<keyword evidence="4" id="KW-0788">Thiol protease</keyword>
<evidence type="ECO:0000256" key="5">
    <source>
        <dbReference type="ARBA" id="ARBA00044503"/>
    </source>
</evidence>
<dbReference type="InterPro" id="IPR007422">
    <property type="entry name" value="Peptidase_Prp"/>
</dbReference>
<dbReference type="CDD" id="cd16332">
    <property type="entry name" value="Prp-like"/>
    <property type="match status" value="1"/>
</dbReference>
<protein>
    <recommendedName>
        <fullName evidence="6">Ribosomal processing cysteine protease Prp</fullName>
    </recommendedName>
</protein>
<dbReference type="STRING" id="443254.Marpi_1666"/>
<keyword evidence="8" id="KW-1185">Reference proteome</keyword>
<dbReference type="GO" id="GO:0008234">
    <property type="term" value="F:cysteine-type peptidase activity"/>
    <property type="evidence" value="ECO:0007669"/>
    <property type="project" value="UniProtKB-KW"/>
</dbReference>
<dbReference type="SUPFAM" id="SSF118010">
    <property type="entry name" value="TM1457-like"/>
    <property type="match status" value="1"/>
</dbReference>
<gene>
    <name evidence="7" type="ordered locus">Marpi_1666</name>
</gene>
<dbReference type="GO" id="GO:0006508">
    <property type="term" value="P:proteolysis"/>
    <property type="evidence" value="ECO:0007669"/>
    <property type="project" value="UniProtKB-KW"/>
</dbReference>
<dbReference type="PANTHER" id="PTHR39178">
    <property type="entry name" value="HYPOTHETICAL RIBOSOME-ASSOCIATED PROTEIN"/>
    <property type="match status" value="1"/>
</dbReference>
<reference evidence="7 8" key="1">
    <citation type="journal article" date="2012" name="J. Bacteriol.">
        <title>Complete Genome Sequence of the Thermophilic, Piezophilic, Heterotrophic Bacterium Marinitoga piezophila KA3.</title>
        <authorList>
            <person name="Lucas S."/>
            <person name="Han J."/>
            <person name="Lapidus A."/>
            <person name="Cheng J.F."/>
            <person name="Goodwin L.A."/>
            <person name="Pitluck S."/>
            <person name="Peters L."/>
            <person name="Mikhailova N."/>
            <person name="Teshima H."/>
            <person name="Detter J.C."/>
            <person name="Han C."/>
            <person name="Tapia R."/>
            <person name="Land M."/>
            <person name="Hauser L."/>
            <person name="Kyrpides N.C."/>
            <person name="Ivanova N."/>
            <person name="Pagani I."/>
            <person name="Vannier P."/>
            <person name="Oger P."/>
            <person name="Bartlett D.H."/>
            <person name="Noll K.M."/>
            <person name="Woyke T."/>
            <person name="Jebbar M."/>
        </authorList>
    </citation>
    <scope>NUCLEOTIDE SEQUENCE [LARGE SCALE GENOMIC DNA]</scope>
    <source>
        <strain evidence="8">DSM 14283 / JCM 11233 / KA3</strain>
    </source>
</reference>
<accession>H2J538</accession>
<dbReference type="eggNOG" id="COG2868">
    <property type="taxonomic scope" value="Bacteria"/>
</dbReference>
<dbReference type="InterPro" id="IPR036764">
    <property type="entry name" value="Peptidase_Prp_sf"/>
</dbReference>
<dbReference type="PANTHER" id="PTHR39178:SF1">
    <property type="entry name" value="RIBOSOMAL-PROCESSING CYSTEINE PROTEASE PRP"/>
    <property type="match status" value="1"/>
</dbReference>
<comment type="similarity">
    <text evidence="5">Belongs to the Prp family.</text>
</comment>
<evidence type="ECO:0000256" key="1">
    <source>
        <dbReference type="ARBA" id="ARBA00022517"/>
    </source>
</evidence>
<proteinExistence type="inferred from homology"/>
<evidence type="ECO:0000256" key="4">
    <source>
        <dbReference type="ARBA" id="ARBA00022807"/>
    </source>
</evidence>
<evidence type="ECO:0000313" key="8">
    <source>
        <dbReference type="Proteomes" id="UP000007161"/>
    </source>
</evidence>
<keyword evidence="1" id="KW-0690">Ribosome biogenesis</keyword>
<reference evidence="8" key="2">
    <citation type="submission" date="2012-01" db="EMBL/GenBank/DDBJ databases">
        <title>Complete sequence of chromosome of Marinitoga piezophila KA3.</title>
        <authorList>
            <person name="Lucas S."/>
            <person name="Han J."/>
            <person name="Lapidus A."/>
            <person name="Cheng J.-F."/>
            <person name="Goodwin L."/>
            <person name="Pitluck S."/>
            <person name="Peters L."/>
            <person name="Mikhailova N."/>
            <person name="Teshima H."/>
            <person name="Detter J.C."/>
            <person name="Han C."/>
            <person name="Tapia R."/>
            <person name="Land M."/>
            <person name="Hauser L."/>
            <person name="Kyrpides N."/>
            <person name="Ivanova N."/>
            <person name="Pagani I."/>
            <person name="Jebbar M."/>
            <person name="Vannier P."/>
            <person name="Oger P."/>
            <person name="Cario A."/>
            <person name="Bartlett D."/>
            <person name="Noll K.M."/>
            <person name="Woyke T."/>
        </authorList>
    </citation>
    <scope>NUCLEOTIDE SEQUENCE [LARGE SCALE GENOMIC DNA]</scope>
    <source>
        <strain evidence="8">DSM 14283 / JCM 11233 / KA3</strain>
    </source>
</reference>
<dbReference type="AlphaFoldDB" id="H2J538"/>
<keyword evidence="7" id="KW-0687">Ribonucleoprotein</keyword>
<dbReference type="HOGENOM" id="CLU_140910_1_0_0"/>
<evidence type="ECO:0000313" key="7">
    <source>
        <dbReference type="EMBL" id="AEX86055.1"/>
    </source>
</evidence>
<dbReference type="Proteomes" id="UP000007161">
    <property type="component" value="Chromosome"/>
</dbReference>
<dbReference type="GO" id="GO:0005840">
    <property type="term" value="C:ribosome"/>
    <property type="evidence" value="ECO:0007669"/>
    <property type="project" value="UniProtKB-KW"/>
</dbReference>
<dbReference type="KEGG" id="mpz:Marpi_1666"/>
<keyword evidence="7" id="KW-0689">Ribosomal protein</keyword>
<keyword evidence="3" id="KW-0378">Hydrolase</keyword>
<dbReference type="OrthoDB" id="48998at2"/>
<dbReference type="EMBL" id="CP003257">
    <property type="protein sequence ID" value="AEX86055.1"/>
    <property type="molecule type" value="Genomic_DNA"/>
</dbReference>
<dbReference type="Pfam" id="PF04327">
    <property type="entry name" value="Peptidase_Prp"/>
    <property type="match status" value="1"/>
</dbReference>
<sequence>MIKVSFNLKKREIEIKGHANFDEYGKDIVCSAVSVLTQFIAEIVKSEKVGKYIKKDGYLKINWSKDEMIDKLANYLYYALISIEESYPDNLKVEVNSK</sequence>
<dbReference type="GO" id="GO:0042254">
    <property type="term" value="P:ribosome biogenesis"/>
    <property type="evidence" value="ECO:0007669"/>
    <property type="project" value="UniProtKB-KW"/>
</dbReference>
<evidence type="ECO:0000256" key="6">
    <source>
        <dbReference type="ARBA" id="ARBA00044538"/>
    </source>
</evidence>
<keyword evidence="2" id="KW-0645">Protease</keyword>
<dbReference type="Gene3D" id="3.30.70.1490">
    <property type="entry name" value="Cysteine protease Prp"/>
    <property type="match status" value="1"/>
</dbReference>
<name>H2J538_MARPK</name>
<evidence type="ECO:0000256" key="2">
    <source>
        <dbReference type="ARBA" id="ARBA00022670"/>
    </source>
</evidence>
<evidence type="ECO:0000256" key="3">
    <source>
        <dbReference type="ARBA" id="ARBA00022801"/>
    </source>
</evidence>